<accession>A0A1S2P488</accession>
<comment type="caution">
    <text evidence="2">The sequence shown here is derived from an EMBL/GenBank/DDBJ whole genome shotgun (WGS) entry which is preliminary data.</text>
</comment>
<proteinExistence type="predicted"/>
<evidence type="ECO:0000313" key="2">
    <source>
        <dbReference type="EMBL" id="OIJ88386.1"/>
    </source>
</evidence>
<gene>
    <name evidence="2" type="ORF">BIV24_22745</name>
</gene>
<sequence>MRGTAIQKRRAESLAEACLVGHTALMDQGVAALIGAIIGAAGAAAAALITVRLSARGALAQLQQQRMQFEQQGLANHVRVRRDARRGAYAAFAECFYTFMDNVKRTHEIAETGDTRGALALIQVEAATAHGQLLRAFSVISIEGPDYVTAAAEAVGDRVHIWMEMRLRMAGISRQSLGASDYASIESGFQTAFRAFLEASNRALDDEGVWSDS</sequence>
<keyword evidence="1" id="KW-1133">Transmembrane helix</keyword>
<protein>
    <submittedName>
        <fullName evidence="2">Uncharacterized protein</fullName>
    </submittedName>
</protein>
<dbReference type="EMBL" id="MLYP01000058">
    <property type="protein sequence ID" value="OIJ88386.1"/>
    <property type="molecule type" value="Genomic_DNA"/>
</dbReference>
<evidence type="ECO:0000256" key="1">
    <source>
        <dbReference type="SAM" id="Phobius"/>
    </source>
</evidence>
<dbReference type="AlphaFoldDB" id="A0A1S2P488"/>
<keyword evidence="3" id="KW-1185">Reference proteome</keyword>
<keyword evidence="1" id="KW-0812">Transmembrane</keyword>
<organism evidence="2 3">
    <name type="scientific">Streptomyces colonosanans</name>
    <dbReference type="NCBI Taxonomy" id="1428652"/>
    <lineage>
        <taxon>Bacteria</taxon>
        <taxon>Bacillati</taxon>
        <taxon>Actinomycetota</taxon>
        <taxon>Actinomycetes</taxon>
        <taxon>Kitasatosporales</taxon>
        <taxon>Streptomycetaceae</taxon>
        <taxon>Streptomyces</taxon>
    </lineage>
</organism>
<dbReference type="Proteomes" id="UP000179935">
    <property type="component" value="Unassembled WGS sequence"/>
</dbReference>
<feature type="transmembrane region" description="Helical" evidence="1">
    <location>
        <begin position="30"/>
        <end position="51"/>
    </location>
</feature>
<reference evidence="2 3" key="1">
    <citation type="submission" date="2016-10" db="EMBL/GenBank/DDBJ databases">
        <title>Genome sequence of Streptomyces sp. MUSC 93.</title>
        <authorList>
            <person name="Lee L.-H."/>
            <person name="Ser H.-L."/>
            <person name="Law J.W.-F."/>
        </authorList>
    </citation>
    <scope>NUCLEOTIDE SEQUENCE [LARGE SCALE GENOMIC DNA]</scope>
    <source>
        <strain evidence="2 3">MUSC 93</strain>
    </source>
</reference>
<keyword evidence="1" id="KW-0472">Membrane</keyword>
<evidence type="ECO:0000313" key="3">
    <source>
        <dbReference type="Proteomes" id="UP000179935"/>
    </source>
</evidence>
<name>A0A1S2P488_9ACTN</name>